<dbReference type="VEuPathDB" id="FungiDB:HpaG802999"/>
<reference evidence="2" key="1">
    <citation type="journal article" date="2010" name="Science">
        <title>Signatures of adaptation to obligate biotrophy in the Hyaloperonospora arabidopsidis genome.</title>
        <authorList>
            <person name="Baxter L."/>
            <person name="Tripathy S."/>
            <person name="Ishaque N."/>
            <person name="Boot N."/>
            <person name="Cabral A."/>
            <person name="Kemen E."/>
            <person name="Thines M."/>
            <person name="Ah-Fong A."/>
            <person name="Anderson R."/>
            <person name="Badejoko W."/>
            <person name="Bittner-Eddy P."/>
            <person name="Boore J.L."/>
            <person name="Chibucos M.C."/>
            <person name="Coates M."/>
            <person name="Dehal P."/>
            <person name="Delehaunty K."/>
            <person name="Dong S."/>
            <person name="Downton P."/>
            <person name="Dumas B."/>
            <person name="Fabro G."/>
            <person name="Fronick C."/>
            <person name="Fuerstenberg S.I."/>
            <person name="Fulton L."/>
            <person name="Gaulin E."/>
            <person name="Govers F."/>
            <person name="Hughes L."/>
            <person name="Humphray S."/>
            <person name="Jiang R.H."/>
            <person name="Judelson H."/>
            <person name="Kamoun S."/>
            <person name="Kyung K."/>
            <person name="Meijer H."/>
            <person name="Minx P."/>
            <person name="Morris P."/>
            <person name="Nelson J."/>
            <person name="Phuntumart V."/>
            <person name="Qutob D."/>
            <person name="Rehmany A."/>
            <person name="Rougon-Cardoso A."/>
            <person name="Ryden P."/>
            <person name="Torto-Alalibo T."/>
            <person name="Studholme D."/>
            <person name="Wang Y."/>
            <person name="Win J."/>
            <person name="Wood J."/>
            <person name="Clifton S.W."/>
            <person name="Rogers J."/>
            <person name="Van den Ackerveken G."/>
            <person name="Jones J.D."/>
            <person name="McDowell J.M."/>
            <person name="Beynon J."/>
            <person name="Tyler B.M."/>
        </authorList>
    </citation>
    <scope>NUCLEOTIDE SEQUENCE [LARGE SCALE GENOMIC DNA]</scope>
    <source>
        <strain evidence="2">Emoy2</strain>
    </source>
</reference>
<sequence length="71" mass="7785">MAGISTVVAMLKESPKRLQRLAIQAFVNRELAELRRQASTPAAVTGSNIIKLYVSSQRRGPKEPRAKPLAI</sequence>
<dbReference type="InParanoid" id="M4B9N9"/>
<evidence type="ECO:0000313" key="2">
    <source>
        <dbReference type="Proteomes" id="UP000011713"/>
    </source>
</evidence>
<accession>M4B9N9</accession>
<dbReference type="Proteomes" id="UP000011713">
    <property type="component" value="Unassembled WGS sequence"/>
</dbReference>
<organism evidence="1 2">
    <name type="scientific">Hyaloperonospora arabidopsidis (strain Emoy2)</name>
    <name type="common">Downy mildew agent</name>
    <name type="synonym">Peronospora arabidopsidis</name>
    <dbReference type="NCBI Taxonomy" id="559515"/>
    <lineage>
        <taxon>Eukaryota</taxon>
        <taxon>Sar</taxon>
        <taxon>Stramenopiles</taxon>
        <taxon>Oomycota</taxon>
        <taxon>Peronosporomycetes</taxon>
        <taxon>Peronosporales</taxon>
        <taxon>Peronosporaceae</taxon>
        <taxon>Hyaloperonospora</taxon>
    </lineage>
</organism>
<keyword evidence="2" id="KW-1185">Reference proteome</keyword>
<dbReference type="EMBL" id="JH598031">
    <property type="status" value="NOT_ANNOTATED_CDS"/>
    <property type="molecule type" value="Genomic_DNA"/>
</dbReference>
<dbReference type="AlphaFoldDB" id="M4B9N9"/>
<protein>
    <submittedName>
        <fullName evidence="1">Uncharacterized protein</fullName>
    </submittedName>
</protein>
<dbReference type="HOGENOM" id="CLU_2745450_0_0_1"/>
<name>M4B9N9_HYAAE</name>
<reference evidence="1" key="2">
    <citation type="submission" date="2015-06" db="UniProtKB">
        <authorList>
            <consortium name="EnsemblProtists"/>
        </authorList>
    </citation>
    <scope>IDENTIFICATION</scope>
    <source>
        <strain evidence="1">Emoy2</strain>
    </source>
</reference>
<evidence type="ECO:0000313" key="1">
    <source>
        <dbReference type="EnsemblProtists" id="HpaP802999"/>
    </source>
</evidence>
<dbReference type="EnsemblProtists" id="HpaT802999">
    <property type="protein sequence ID" value="HpaP802999"/>
    <property type="gene ID" value="HpaG802999"/>
</dbReference>
<proteinExistence type="predicted"/>